<feature type="compositionally biased region" description="Gly residues" evidence="1">
    <location>
        <begin position="34"/>
        <end position="47"/>
    </location>
</feature>
<reference evidence="3" key="1">
    <citation type="submission" date="2023-04" db="EMBL/GenBank/DDBJ databases">
        <title>Chromosome-level genome of Chaenocephalus aceratus.</title>
        <authorList>
            <person name="Park H."/>
        </authorList>
    </citation>
    <scope>NUCLEOTIDE SEQUENCE</scope>
    <source>
        <strain evidence="3">DE</strain>
        <tissue evidence="3">Muscle</tissue>
    </source>
</reference>
<protein>
    <submittedName>
        <fullName evidence="3">TBC1 domain family member 9B</fullName>
    </submittedName>
</protein>
<feature type="compositionally biased region" description="Basic and acidic residues" evidence="1">
    <location>
        <begin position="61"/>
        <end position="70"/>
    </location>
</feature>
<dbReference type="Pfam" id="PF02893">
    <property type="entry name" value="GRAM"/>
    <property type="match status" value="2"/>
</dbReference>
<dbReference type="Proteomes" id="UP001228049">
    <property type="component" value="Unassembled WGS sequence"/>
</dbReference>
<proteinExistence type="predicted"/>
<dbReference type="PANTHER" id="PTHR47666">
    <property type="entry name" value="PROTEIN VASCULAR ASSOCIATED DEATH 1, CHLOROPLASTIC"/>
    <property type="match status" value="1"/>
</dbReference>
<comment type="caution">
    <text evidence="3">The sequence shown here is derived from an EMBL/GenBank/DDBJ whole genome shotgun (WGS) entry which is preliminary data.</text>
</comment>
<dbReference type="SMART" id="SM00568">
    <property type="entry name" value="GRAM"/>
    <property type="match status" value="2"/>
</dbReference>
<name>A0AAD9CN52_DISEL</name>
<sequence length="422" mass="49482">MWIPPEEVLLAGPLWVSERANPFFILQRRRGHGRGGGSAGGHPGRGSGLQRPGCSLSDPPADGRRSDLLEHRSSRKEITEHWDWLESNLLQTISIFDNDEDVTTFVKGKISGIIAEENRLKQGEEQEEDCGKFREAELKMRRLFWKGRVPRQGWLYLSVNHLCFYSFLLGKEVTLVVQWSEVTQLEKNATLVFPESVRVSTRHTEYFFSMFLNINDTFKLMEQLANMAMRQLLDNETLKNVSALKRDLDARAKNEHYRTMFRLTQDERLDGHTDCTLWAPFAKMHVVGQLFISNNYICFNSREEDLCQLIIPLRELPMMLFTRDTQLPMMLFTRDTQLPMMLFTRDTQLPMMLFTRDIQLPMMLFTRDTQLPMMLFTRDTQLPMMFFTRDTQLPMMLFTRDTQLPMMLFTRDTQLPMMLSYP</sequence>
<keyword evidence="4" id="KW-1185">Reference proteome</keyword>
<feature type="domain" description="GRAM" evidence="2">
    <location>
        <begin position="112"/>
        <end position="189"/>
    </location>
</feature>
<evidence type="ECO:0000313" key="4">
    <source>
        <dbReference type="Proteomes" id="UP001228049"/>
    </source>
</evidence>
<evidence type="ECO:0000313" key="3">
    <source>
        <dbReference type="EMBL" id="KAK1904133.1"/>
    </source>
</evidence>
<dbReference type="AlphaFoldDB" id="A0AAD9CN52"/>
<dbReference type="InterPro" id="IPR036014">
    <property type="entry name" value="TCB1D9/TCB1D9B_PH-GRAM1"/>
</dbReference>
<dbReference type="FunFam" id="2.30.29.30:FF:000013">
    <property type="entry name" value="Putative TBC1 domain family member 8B"/>
    <property type="match status" value="1"/>
</dbReference>
<organism evidence="3 4">
    <name type="scientific">Dissostichus eleginoides</name>
    <name type="common">Patagonian toothfish</name>
    <name type="synonym">Dissostichus amissus</name>
    <dbReference type="NCBI Taxonomy" id="100907"/>
    <lineage>
        <taxon>Eukaryota</taxon>
        <taxon>Metazoa</taxon>
        <taxon>Chordata</taxon>
        <taxon>Craniata</taxon>
        <taxon>Vertebrata</taxon>
        <taxon>Euteleostomi</taxon>
        <taxon>Actinopterygii</taxon>
        <taxon>Neopterygii</taxon>
        <taxon>Teleostei</taxon>
        <taxon>Neoteleostei</taxon>
        <taxon>Acanthomorphata</taxon>
        <taxon>Eupercaria</taxon>
        <taxon>Perciformes</taxon>
        <taxon>Notothenioidei</taxon>
        <taxon>Nototheniidae</taxon>
        <taxon>Dissostichus</taxon>
    </lineage>
</organism>
<accession>A0AAD9CN52</accession>
<feature type="region of interest" description="Disordered" evidence="1">
    <location>
        <begin position="31"/>
        <end position="70"/>
    </location>
</feature>
<feature type="domain" description="GRAM" evidence="2">
    <location>
        <begin position="255"/>
        <end position="323"/>
    </location>
</feature>
<gene>
    <name evidence="3" type="ORF">KUDE01_011316</name>
</gene>
<dbReference type="InterPro" id="IPR004182">
    <property type="entry name" value="GRAM"/>
</dbReference>
<dbReference type="EMBL" id="JASDAP010000004">
    <property type="protein sequence ID" value="KAK1904133.1"/>
    <property type="molecule type" value="Genomic_DNA"/>
</dbReference>
<evidence type="ECO:0000256" key="1">
    <source>
        <dbReference type="SAM" id="MobiDB-lite"/>
    </source>
</evidence>
<dbReference type="PANTHER" id="PTHR47666:SF5">
    <property type="entry name" value="TBC1 DOMAIN FAMILY MEMBER 9B"/>
    <property type="match status" value="1"/>
</dbReference>
<dbReference type="CDD" id="cd13351">
    <property type="entry name" value="PH-GRAM1_TCB1D9_TCB1D9B"/>
    <property type="match status" value="1"/>
</dbReference>
<dbReference type="InterPro" id="IPR011993">
    <property type="entry name" value="PH-like_dom_sf"/>
</dbReference>
<dbReference type="Gene3D" id="2.30.29.30">
    <property type="entry name" value="Pleckstrin-homology domain (PH domain)/Phosphotyrosine-binding domain (PTB)"/>
    <property type="match status" value="2"/>
</dbReference>
<evidence type="ECO:0000259" key="2">
    <source>
        <dbReference type="SMART" id="SM00568"/>
    </source>
</evidence>